<dbReference type="SUPFAM" id="SSF64496">
    <property type="entry name" value="DNA-binding domain of intron-encoded endonucleases"/>
    <property type="match status" value="1"/>
</dbReference>
<comment type="caution">
    <text evidence="3">The sequence shown here is derived from an EMBL/GenBank/DDBJ whole genome shotgun (WGS) entry which is preliminary data.</text>
</comment>
<proteinExistence type="predicted"/>
<gene>
    <name evidence="3" type="ORF">LCGC14_1371560</name>
</gene>
<feature type="domain" description="Nuclease associated modular" evidence="2">
    <location>
        <begin position="4"/>
        <end position="20"/>
    </location>
</feature>
<organism evidence="3">
    <name type="scientific">marine sediment metagenome</name>
    <dbReference type="NCBI Taxonomy" id="412755"/>
    <lineage>
        <taxon>unclassified sequences</taxon>
        <taxon>metagenomes</taxon>
        <taxon>ecological metagenomes</taxon>
    </lineage>
</organism>
<dbReference type="InterPro" id="IPR003611">
    <property type="entry name" value="NUMOD3"/>
</dbReference>
<evidence type="ECO:0000259" key="2">
    <source>
        <dbReference type="SMART" id="SM00496"/>
    </source>
</evidence>
<dbReference type="SMART" id="SM00496">
    <property type="entry name" value="IENR2"/>
    <property type="match status" value="3"/>
</dbReference>
<protein>
    <recommendedName>
        <fullName evidence="2">Nuclease associated modular domain-containing protein</fullName>
    </recommendedName>
</protein>
<accession>A0A0F9K5D9</accession>
<dbReference type="GO" id="GO:0003677">
    <property type="term" value="F:DNA binding"/>
    <property type="evidence" value="ECO:0007669"/>
    <property type="project" value="InterPro"/>
</dbReference>
<sequence>MMAKEYKFSEEHRRKIGEAIKGKNHPNYGKRGNKSKLGQHLSEETKKKIGNKSRGRRHSIKTKYKISEGRKGKYGLENNPNWKGGISFEPYSKEFNKQLKELIRKRDKYKCRECSIHQNNLTTKTGKSYILLIHHIDYNKLNCLPTTNLLSLCRKCHLKTNYKREYWIKHFKEMTTK</sequence>
<dbReference type="AlphaFoldDB" id="A0A0F9K5D9"/>
<feature type="domain" description="Nuclease associated modular" evidence="2">
    <location>
        <begin position="54"/>
        <end position="70"/>
    </location>
</feature>
<feature type="region of interest" description="Disordered" evidence="1">
    <location>
        <begin position="1"/>
        <end position="61"/>
    </location>
</feature>
<name>A0A0F9K5D9_9ZZZZ</name>
<reference evidence="3" key="1">
    <citation type="journal article" date="2015" name="Nature">
        <title>Complex archaea that bridge the gap between prokaryotes and eukaryotes.</title>
        <authorList>
            <person name="Spang A."/>
            <person name="Saw J.H."/>
            <person name="Jorgensen S.L."/>
            <person name="Zaremba-Niedzwiedzka K."/>
            <person name="Martijn J."/>
            <person name="Lind A.E."/>
            <person name="van Eijk R."/>
            <person name="Schleper C."/>
            <person name="Guy L."/>
            <person name="Ettema T.J."/>
        </authorList>
    </citation>
    <scope>NUCLEOTIDE SEQUENCE</scope>
</reference>
<evidence type="ECO:0000313" key="3">
    <source>
        <dbReference type="EMBL" id="KKM77279.1"/>
    </source>
</evidence>
<dbReference type="Pfam" id="PF07460">
    <property type="entry name" value="NUMOD3"/>
    <property type="match status" value="2"/>
</dbReference>
<evidence type="ECO:0000256" key="1">
    <source>
        <dbReference type="SAM" id="MobiDB-lite"/>
    </source>
</evidence>
<feature type="compositionally biased region" description="Basic residues" evidence="1">
    <location>
        <begin position="48"/>
        <end position="61"/>
    </location>
</feature>
<feature type="domain" description="Nuclease associated modular" evidence="2">
    <location>
        <begin position="37"/>
        <end position="53"/>
    </location>
</feature>
<dbReference type="EMBL" id="LAZR01008667">
    <property type="protein sequence ID" value="KKM77279.1"/>
    <property type="molecule type" value="Genomic_DNA"/>
</dbReference>
<feature type="compositionally biased region" description="Basic and acidic residues" evidence="1">
    <location>
        <begin position="1"/>
        <end position="21"/>
    </location>
</feature>